<evidence type="ECO:0000256" key="2">
    <source>
        <dbReference type="SAM" id="Phobius"/>
    </source>
</evidence>
<feature type="transmembrane region" description="Helical" evidence="2">
    <location>
        <begin position="175"/>
        <end position="194"/>
    </location>
</feature>
<feature type="transmembrane region" description="Helical" evidence="2">
    <location>
        <begin position="214"/>
        <end position="232"/>
    </location>
</feature>
<evidence type="ECO:0000256" key="1">
    <source>
        <dbReference type="ARBA" id="ARBA00022801"/>
    </source>
</evidence>
<dbReference type="Pfam" id="PF07228">
    <property type="entry name" value="SpoIIE"/>
    <property type="match status" value="1"/>
</dbReference>
<feature type="transmembrane region" description="Helical" evidence="2">
    <location>
        <begin position="261"/>
        <end position="278"/>
    </location>
</feature>
<dbReference type="Proteomes" id="UP000036356">
    <property type="component" value="Unassembled WGS sequence"/>
</dbReference>
<accession>A0A0J1FW29</accession>
<dbReference type="PANTHER" id="PTHR43156:SF2">
    <property type="entry name" value="STAGE II SPORULATION PROTEIN E"/>
    <property type="match status" value="1"/>
</dbReference>
<dbReference type="RefSeq" id="WP_047809022.1">
    <property type="nucleotide sequence ID" value="NZ_LDZY01000003.1"/>
</dbReference>
<evidence type="ECO:0000259" key="3">
    <source>
        <dbReference type="SMART" id="SM00331"/>
    </source>
</evidence>
<gene>
    <name evidence="4" type="primary">spoIIE</name>
    <name evidence="4" type="ORF">DEAC_c11420</name>
</gene>
<feature type="transmembrane region" description="Helical" evidence="2">
    <location>
        <begin position="283"/>
        <end position="303"/>
    </location>
</feature>
<comment type="caution">
    <text evidence="4">The sequence shown here is derived from an EMBL/GenBank/DDBJ whole genome shotgun (WGS) entry which is preliminary data.</text>
</comment>
<keyword evidence="2" id="KW-1133">Transmembrane helix</keyword>
<dbReference type="EMBL" id="LDZY01000003">
    <property type="protein sequence ID" value="KLU67198.1"/>
    <property type="molecule type" value="Genomic_DNA"/>
</dbReference>
<dbReference type="EC" id="3.1.3.16" evidence="4"/>
<evidence type="ECO:0000313" key="4">
    <source>
        <dbReference type="EMBL" id="KLU67198.1"/>
    </source>
</evidence>
<dbReference type="InterPro" id="IPR036457">
    <property type="entry name" value="PPM-type-like_dom_sf"/>
</dbReference>
<dbReference type="InterPro" id="IPR052016">
    <property type="entry name" value="Bact_Sigma-Reg"/>
</dbReference>
<dbReference type="STRING" id="476652.DEAC_c11420"/>
<feature type="transmembrane region" description="Helical" evidence="2">
    <location>
        <begin position="108"/>
        <end position="129"/>
    </location>
</feature>
<dbReference type="SMART" id="SM00331">
    <property type="entry name" value="PP2C_SIG"/>
    <property type="match status" value="1"/>
</dbReference>
<feature type="transmembrane region" description="Helical" evidence="2">
    <location>
        <begin position="23"/>
        <end position="53"/>
    </location>
</feature>
<evidence type="ECO:0000313" key="5">
    <source>
        <dbReference type="Proteomes" id="UP000036356"/>
    </source>
</evidence>
<feature type="transmembrane region" description="Helical" evidence="2">
    <location>
        <begin position="83"/>
        <end position="101"/>
    </location>
</feature>
<dbReference type="Pfam" id="PF19732">
    <property type="entry name" value="SpoIIE_N"/>
    <property type="match status" value="1"/>
</dbReference>
<dbReference type="Gene3D" id="3.60.40.10">
    <property type="entry name" value="PPM-type phosphatase domain"/>
    <property type="match status" value="1"/>
</dbReference>
<reference evidence="4 5" key="1">
    <citation type="submission" date="2015-06" db="EMBL/GenBank/DDBJ databases">
        <title>Draft genome of the moderately acidophilic sulfate reducer Candidatus Desulfosporosinus acididurans strain M1.</title>
        <authorList>
            <person name="Poehlein A."/>
            <person name="Petzsch P."/>
            <person name="Johnson B.D."/>
            <person name="Schloemann M."/>
            <person name="Daniel R."/>
            <person name="Muehling M."/>
        </authorList>
    </citation>
    <scope>NUCLEOTIDE SEQUENCE [LARGE SCALE GENOMIC DNA]</scope>
    <source>
        <strain evidence="4 5">M1</strain>
    </source>
</reference>
<dbReference type="PATRIC" id="fig|476652.3.peg.1167"/>
<sequence>MAEWATLKVNQGLRSGISLESTFLPIIFGGCLARGTILGLHPFGIAFGAAVILLGERGSLFGLLGIVLGTVSLGITSLNDVSFVVQIIVILAAMYVLLPFIRKKRHEGTYLILITGLMVAIVTSLTVSFSKSDTYALFLVALQSILAGGFAIIIWFAMKHKEAIWRGEFQREQGIAWLIILVGIISGLQGVQVREINFSIVLMSFFTLFVSERYGAGTSAGVGAILGFLPQLTVSNENLMAAGIYGLAGFCTGAFRRFGKIGLGTAFIAVMLMLTVFLRQDAVYSQLISSVVGLFLFFLWPGISQQRDFLKPKVIPEVETTVSKVKAMAEIFDQIALSYQAAETESFETRQEVPELMNVLVERVCYNCPTVDVCWKREFYKTYHIFFELFGLVENEPDVKLQSLPVEWKRHCGRLKEMLLGVQFILEQQKNQETWRRRLVLNQEALSRQFLNVSQVIGNLAKELHTQRNWEVVKPSNLARRRRNFLDVGVASFTKSGNGLSGDNYASIAFSRTQHAFILSDGMGVGEKAAKMSATALALLEQLLTTGFDPIGSIQALNSILVLRSPEESFVTIDMAILDLESSNLKLIKAGAASSYLITSEEVKRLVSSSLPVGILNQIEIPIIDEEMQGGETLVMITDGMQDVLKEGPDWIQEILKQSVSLKSQDLADLICNEARRLSEGELEDDGIVLVIRKNYWNE</sequence>
<protein>
    <submittedName>
        <fullName evidence="4">Stage II sporulation protein E</fullName>
        <ecNumber evidence="4">3.1.3.16</ecNumber>
    </submittedName>
</protein>
<dbReference type="SUPFAM" id="SSF81606">
    <property type="entry name" value="PP2C-like"/>
    <property type="match status" value="1"/>
</dbReference>
<keyword evidence="2" id="KW-0812">Transmembrane</keyword>
<proteinExistence type="predicted"/>
<dbReference type="PANTHER" id="PTHR43156">
    <property type="entry name" value="STAGE II SPORULATION PROTEIN E-RELATED"/>
    <property type="match status" value="1"/>
</dbReference>
<keyword evidence="2" id="KW-0472">Membrane</keyword>
<feature type="transmembrane region" description="Helical" evidence="2">
    <location>
        <begin position="135"/>
        <end position="155"/>
    </location>
</feature>
<feature type="domain" description="PPM-type phosphatase" evidence="3">
    <location>
        <begin position="485"/>
        <end position="694"/>
    </location>
</feature>
<dbReference type="InterPro" id="IPR045768">
    <property type="entry name" value="SpoIIE_N"/>
</dbReference>
<name>A0A0J1FW29_9FIRM</name>
<dbReference type="GO" id="GO:0004722">
    <property type="term" value="F:protein serine/threonine phosphatase activity"/>
    <property type="evidence" value="ECO:0007669"/>
    <property type="project" value="UniProtKB-EC"/>
</dbReference>
<keyword evidence="5" id="KW-1185">Reference proteome</keyword>
<dbReference type="InterPro" id="IPR001932">
    <property type="entry name" value="PPM-type_phosphatase-like_dom"/>
</dbReference>
<feature type="transmembrane region" description="Helical" evidence="2">
    <location>
        <begin position="60"/>
        <end position="77"/>
    </location>
</feature>
<organism evidence="4 5">
    <name type="scientific">Desulfosporosinus acididurans</name>
    <dbReference type="NCBI Taxonomy" id="476652"/>
    <lineage>
        <taxon>Bacteria</taxon>
        <taxon>Bacillati</taxon>
        <taxon>Bacillota</taxon>
        <taxon>Clostridia</taxon>
        <taxon>Eubacteriales</taxon>
        <taxon>Desulfitobacteriaceae</taxon>
        <taxon>Desulfosporosinus</taxon>
    </lineage>
</organism>
<dbReference type="AlphaFoldDB" id="A0A0J1FW29"/>
<keyword evidence="1 4" id="KW-0378">Hydrolase</keyword>